<dbReference type="GO" id="GO:0046872">
    <property type="term" value="F:metal ion binding"/>
    <property type="evidence" value="ECO:0007669"/>
    <property type="project" value="UniProtKB-KW"/>
</dbReference>
<dbReference type="GO" id="GO:0006351">
    <property type="term" value="P:DNA-templated transcription"/>
    <property type="evidence" value="ECO:0007669"/>
    <property type="project" value="InterPro"/>
</dbReference>
<dbReference type="InterPro" id="IPR038120">
    <property type="entry name" value="Rpb1_funnel_sf"/>
</dbReference>
<dbReference type="Gene3D" id="1.10.150.390">
    <property type="match status" value="1"/>
</dbReference>
<proteinExistence type="inferred from homology"/>
<dbReference type="InterPro" id="IPR007081">
    <property type="entry name" value="RNA_pol_Rpb1_5"/>
</dbReference>
<feature type="domain" description="RNA polymerase Rpb1" evidence="10">
    <location>
        <begin position="166"/>
        <end position="471"/>
    </location>
</feature>
<dbReference type="Gene3D" id="1.10.274.100">
    <property type="entry name" value="RNA polymerase Rpb1, domain 3"/>
    <property type="match status" value="1"/>
</dbReference>
<dbReference type="EC" id="2.7.7.6" evidence="1"/>
<reference evidence="12" key="1">
    <citation type="journal article" date="2016" name="Genome Announc.">
        <title>Complete Chloroplast and Mitochondrial Genome Sequences of the Hydrocarbon Oil-Producing Green Microalga Botryococcus braunii Race B (Showa).</title>
        <authorList>
            <person name="Blifernez-Klassen O."/>
            <person name="Wibberg D."/>
            <person name="Winkler A."/>
            <person name="Blom J."/>
            <person name="Goesmann A."/>
            <person name="Kalinowski J."/>
            <person name="Kruse O."/>
        </authorList>
    </citation>
    <scope>NUCLEOTIDE SEQUENCE</scope>
    <source>
        <strain evidence="12">Showa</strain>
    </source>
</reference>
<feature type="compositionally biased region" description="Polar residues" evidence="9">
    <location>
        <begin position="1132"/>
        <end position="1151"/>
    </location>
</feature>
<dbReference type="GO" id="GO:0000428">
    <property type="term" value="C:DNA-directed RNA polymerase complex"/>
    <property type="evidence" value="ECO:0007669"/>
    <property type="project" value="UniProtKB-KW"/>
</dbReference>
<dbReference type="SUPFAM" id="SSF64484">
    <property type="entry name" value="beta and beta-prime subunits of DNA dependent RNA-polymerase"/>
    <property type="match status" value="1"/>
</dbReference>
<evidence type="ECO:0000256" key="9">
    <source>
        <dbReference type="SAM" id="MobiDB-lite"/>
    </source>
</evidence>
<dbReference type="Pfam" id="PF04998">
    <property type="entry name" value="RNA_pol_Rpb1_5"/>
    <property type="match status" value="2"/>
</dbReference>
<dbReference type="HAMAP" id="MF_01324">
    <property type="entry name" value="RNApol_bact_RpoC2"/>
    <property type="match status" value="1"/>
</dbReference>
<evidence type="ECO:0000256" key="1">
    <source>
        <dbReference type="ARBA" id="ARBA00012418"/>
    </source>
</evidence>
<keyword evidence="6" id="KW-0479">Metal-binding</keyword>
<evidence type="ECO:0000259" key="11">
    <source>
        <dbReference type="Pfam" id="PF05000"/>
    </source>
</evidence>
<feature type="domain" description="RNA polymerase Rpb1" evidence="10">
    <location>
        <begin position="2384"/>
        <end position="2432"/>
    </location>
</feature>
<organism evidence="12">
    <name type="scientific">Botryococcus braunii Showa</name>
    <dbReference type="NCBI Taxonomy" id="1202541"/>
    <lineage>
        <taxon>Eukaryota</taxon>
        <taxon>Viridiplantae</taxon>
        <taxon>Chlorophyta</taxon>
        <taxon>core chlorophytes</taxon>
        <taxon>Trebouxiophyceae</taxon>
        <taxon>Trebouxiophyceae incertae sedis</taxon>
        <taxon>Elliptochloris clade</taxon>
        <taxon>Botryococcus</taxon>
    </lineage>
</organism>
<name>A0A160YKJ3_BOTBR</name>
<dbReference type="EMBL" id="LT545991">
    <property type="protein sequence ID" value="CZT54092.1"/>
    <property type="molecule type" value="Genomic_DNA"/>
</dbReference>
<keyword evidence="7" id="KW-0862">Zinc</keyword>
<geneLocation type="plastid" evidence="12"/>
<sequence length="2619" mass="292128">MYFFNRCFDKNRLKALILWLLNNSDEDTTLDVVEKLKDLGFQYATKAGLSLSIDDLKIPPRKDWIVSEAGGLVEATQQEFLRGTITSVETTQQLVDTWHRASEILKREVINHFQATDILNPVYMMAFSGARGNISQVRQLVGMRGLMADPQGQIIGFPIKSNFKEGLTVTEYMISCYGARKGLVDTALRTADAGYLTRRLVDVSQHVVVRIPTCATKRGILLKDIKDSGKVLLSLKDRLIGRVLSTDVLIAGAETEVYGSPEESLTQGGPLAGLTLTPCASSGGIKGFEGHPRPTRGYGSPSNPWVPPSGFPRPPVPPLGSKANKVWAGKENLEPKNDFGRPLYIASSVMSSSTSSPDTVVKGIFGSKQGDGRLEEERFHVLGFRNEEISPSLATRIAYYHKRVLVRSPLTCSAQNGICQMCYGWSLSEGRLVTLGEAVGIVAAQSIGEPGTQLTMRTFHTGGVFSGDVLDEIRAPFACEVSFSEPFQGVLMRTPHGKIGFLTRSAGQMICTNYANGKTESSPFAVGSGSSRAKSYGIDIDRARRDELLQVTTFELDRSTILFVRQGENVTKDYLLAESSSVQNQTNERTEAKKIVFSEIEGQVFFSQMVVGQIIDKEGQPKEVQPVWSSRDLGSIWILSGQHCQTSFLLPLYRKGSHLVNNTSLLGRAHFKPSWKRESFQFTSNWGTPSLTLRRGADTLTPLALPPELAHGGSKATPGQRGGTGGLGTLFVGIKGTNPSWLDRPSKEGGESKAWKSVQVRNKRFLSLNLKIKAVRHFGRFGSFYFLFSPDFKKVDKIFFPKNSFNSYQFQKNEFRSGGFLTRKERFQPTVLQEKGNKVNGKVGKLPMQNKGDVTWPPLPPLGDKAKEGVGVALEGIPFGRLKGRAFPIVDKALEGAKRENLFFIWFLKIYAIDSGGKAWLENRYSHSMDFKGGNFLFYKSADSLFSKKSLLPFPWRLSTVTRRKSSNHTQFLKGSKNPFYRSKSSKGFPTEVNLIPGTTSTKRRWIYKGLTIGIQWNLQGLQKRENSPRSGWVVWEKKLKKETIRKDFLFQRLLLSLINAPSFPLTYWKTLESHLGQGDSMAPKQNRDNLGRSRRRRSSKTNPSLTLYPKGGPNVFGTPLLGLPPKGSTGGFSTPSRPSDSLQIGSQLTLPPSLDTGLQQTIRGAHSQRFNLLKTSSRNLPELGKKIFFSGKTDSNMGTSSRNFFVPAFTILKKILRKSSSFCSSICYPSLTDGEIGRTKRWKRNPLQTALFKDLSQSTFNFGNLIEEPSVKIPDLLTSKLTNQKNKDVLQKIRFWINLFSKNPCFKLDLHPSNPFEKERFLERKKKKWLEAPRPKKRSHSQRPLVFEPWIRVSKETGIPALQSIKKSNGNKNTALPFGSPKGIGYHLETPVASLRGRGKANEGLPTLALKSARGSRTFSKNKGEKSQNFYGKYRRKTPLNLSIKPGWLYLPKEPYRAVKLHRSYRTLGNGHWEGIEKSSFDPWNVEIECLPRVLSWYQSPLGNSHIHLGSMTTLAPVKSPELIHGISAQGIGRDLSFKKKDKGRKRKLSQIRVLLGLKVLVFEQRLSFLKGAVSKNGKDKTEQDFEGIRSRNPFPGLKDNPLESFASNGGAPAQLRSGHGSAANLQRGYVSSKIKDGVTLETYSPERIQEEFFRRISQAKTTNSNIVIGFSTWEKRALKSSLWKNLLKSNFLSKLQKERISIQLLSNLKARNSVLNETISSKPFEITLLKENQKVSNPFFLLVQRIETIPVLSTKDTGKRFCKMVKAEKKQNHFWLSSQRSAPAFLSNEMKSSQLVESKQSRLALLVLDAHSNSLSQSVVDSTEQTGNSHCRVWNSVQPKQPISNRNAKKNFKNSLCKSLTDQFRNEKKTFVNTLEKSCLSKSLRIEKSSLLHAGLPDADYNIKPSKSMGLQRTTFTAFNLKKTKKLGKWKNLSQRLKPTGIFTSLNRNLKATSTSIGLGLTSKEVGRKSHQIPSNNGHNLIPTLDPLVGLTLTPKGGIKGFEGHPYPLVGRGWPSNPQRREGVRGIQRTTPSMGEGGLRTPTGFGLDGENIVNGQISSIKNGFPLKGYSPNMISPVLKQNSYSFKREIDGAPIKKRFLTCSFPFRNGSIFQFYTPLSLIRFIVSWDQSTRKLPPAFKPCINTQFKIGFPFATMIISFATKAHGKRDVVLKYSDKPLLGTVKTKGVGTQLFMDKESKETAVSNFQYLFSKTEGEIPSPVWKDLGTLERIGKGTWEQPLLRRGDQFVFSTQEKNPIVSIGQLLHYGDEIATNLSTSQAGQVIAMEKGKVCLRKGQAVLFYSGGLSHVFHGQFVAINSPLLTLTYQKLITGDIVQGIPKIEQFFEAPVTKDGEPLSQSLGLKLRQAFHRFRSYLSLPLASRESVAEVQEFVVEGIQKVYLSQGVLISDKHIEIIVRQMTSKGKIVHGGNTGLLPGEYINLQRIESINLSTQGRRAEYEPAILGITQASLDSESFISAASFQETTRVLSRDSLEGKTDFLRGLKERVVLGDLIQAGTGLDENLAYGLVLQSLPLKEVNRYLFAWQLKNKSDGTDHTDKENEQSQASFSLVQNEIEDATESIYNSLQLQSQLKKRSAIADTDDAEWLSFLKDDKNEEHDSL</sequence>
<dbReference type="InterPro" id="IPR007083">
    <property type="entry name" value="RNA_pol_Rpb1_4"/>
</dbReference>
<evidence type="ECO:0000256" key="5">
    <source>
        <dbReference type="ARBA" id="ARBA00022695"/>
    </source>
</evidence>
<dbReference type="PANTHER" id="PTHR19376:SF68">
    <property type="entry name" value="DNA-DIRECTED RNA POLYMERASE SUBUNIT BETA"/>
    <property type="match status" value="1"/>
</dbReference>
<keyword evidence="3 12" id="KW-0934">Plastid</keyword>
<dbReference type="GO" id="GO:0003899">
    <property type="term" value="F:DNA-directed RNA polymerase activity"/>
    <property type="evidence" value="ECO:0007669"/>
    <property type="project" value="UniProtKB-EC"/>
</dbReference>
<dbReference type="InterPro" id="IPR042102">
    <property type="entry name" value="RNA_pol_Rpb1_3_sf"/>
</dbReference>
<accession>A0A160YKJ3</accession>
<dbReference type="InterPro" id="IPR012756">
    <property type="entry name" value="DNA-dir_RpoC2_beta_pp"/>
</dbReference>
<evidence type="ECO:0000256" key="7">
    <source>
        <dbReference type="ARBA" id="ARBA00022833"/>
    </source>
</evidence>
<evidence type="ECO:0000256" key="3">
    <source>
        <dbReference type="ARBA" id="ARBA00022640"/>
    </source>
</evidence>
<dbReference type="InterPro" id="IPR045867">
    <property type="entry name" value="DNA-dir_RpoC_beta_prime"/>
</dbReference>
<keyword evidence="4" id="KW-0808">Transferase</keyword>
<dbReference type="Pfam" id="PF05000">
    <property type="entry name" value="RNA_pol_Rpb1_4"/>
    <property type="match status" value="1"/>
</dbReference>
<keyword evidence="5" id="KW-0548">Nucleotidyltransferase</keyword>
<protein>
    <recommendedName>
        <fullName evidence="1">DNA-directed RNA polymerase</fullName>
        <ecNumber evidence="1">2.7.7.6</ecNumber>
    </recommendedName>
</protein>
<keyword evidence="2" id="KW-0240">DNA-directed RNA polymerase</keyword>
<dbReference type="Gene3D" id="1.10.132.30">
    <property type="match status" value="1"/>
</dbReference>
<dbReference type="GO" id="GO:0003677">
    <property type="term" value="F:DNA binding"/>
    <property type="evidence" value="ECO:0007669"/>
    <property type="project" value="InterPro"/>
</dbReference>
<dbReference type="Gene3D" id="1.10.1790.20">
    <property type="match status" value="1"/>
</dbReference>
<feature type="region of interest" description="Disordered" evidence="9">
    <location>
        <begin position="1077"/>
        <end position="1151"/>
    </location>
</feature>
<evidence type="ECO:0000259" key="10">
    <source>
        <dbReference type="Pfam" id="PF04998"/>
    </source>
</evidence>
<keyword evidence="8" id="KW-0804">Transcription</keyword>
<feature type="region of interest" description="Disordered" evidence="9">
    <location>
        <begin position="283"/>
        <end position="318"/>
    </location>
</feature>
<evidence type="ECO:0000313" key="12">
    <source>
        <dbReference type="EMBL" id="CZT54092.1"/>
    </source>
</evidence>
<dbReference type="CDD" id="cd02655">
    <property type="entry name" value="RNAP_beta'_C"/>
    <property type="match status" value="1"/>
</dbReference>
<gene>
    <name evidence="12" type="primary">rpoC2</name>
</gene>
<feature type="domain" description="RNA polymerase Rpb1" evidence="11">
    <location>
        <begin position="85"/>
        <end position="160"/>
    </location>
</feature>
<dbReference type="PANTHER" id="PTHR19376">
    <property type="entry name" value="DNA-DIRECTED RNA POLYMERASE"/>
    <property type="match status" value="1"/>
</dbReference>
<evidence type="ECO:0000256" key="6">
    <source>
        <dbReference type="ARBA" id="ARBA00022723"/>
    </source>
</evidence>
<feature type="compositionally biased region" description="Pro residues" evidence="9">
    <location>
        <begin position="304"/>
        <end position="318"/>
    </location>
</feature>
<evidence type="ECO:0000256" key="8">
    <source>
        <dbReference type="ARBA" id="ARBA00023163"/>
    </source>
</evidence>
<evidence type="ECO:0000256" key="4">
    <source>
        <dbReference type="ARBA" id="ARBA00022679"/>
    </source>
</evidence>
<evidence type="ECO:0000256" key="2">
    <source>
        <dbReference type="ARBA" id="ARBA00022478"/>
    </source>
</evidence>